<proteinExistence type="predicted"/>
<dbReference type="Proteomes" id="UP000759131">
    <property type="component" value="Unassembled WGS sequence"/>
</dbReference>
<evidence type="ECO:0000313" key="2">
    <source>
        <dbReference type="Proteomes" id="UP000759131"/>
    </source>
</evidence>
<gene>
    <name evidence="1" type="ORF">OSB1V03_LOCUS3292</name>
</gene>
<organism evidence="1">
    <name type="scientific">Medioppia subpectinata</name>
    <dbReference type="NCBI Taxonomy" id="1979941"/>
    <lineage>
        <taxon>Eukaryota</taxon>
        <taxon>Metazoa</taxon>
        <taxon>Ecdysozoa</taxon>
        <taxon>Arthropoda</taxon>
        <taxon>Chelicerata</taxon>
        <taxon>Arachnida</taxon>
        <taxon>Acari</taxon>
        <taxon>Acariformes</taxon>
        <taxon>Sarcoptiformes</taxon>
        <taxon>Oribatida</taxon>
        <taxon>Brachypylina</taxon>
        <taxon>Oppioidea</taxon>
        <taxon>Oppiidae</taxon>
        <taxon>Medioppia</taxon>
    </lineage>
</organism>
<evidence type="ECO:0000313" key="1">
    <source>
        <dbReference type="EMBL" id="CAD7622829.1"/>
    </source>
</evidence>
<protein>
    <recommendedName>
        <fullName evidence="3">F-box domain-containing protein</fullName>
    </recommendedName>
</protein>
<dbReference type="EMBL" id="CAJPIZ010001305">
    <property type="protein sequence ID" value="CAG2103259.1"/>
    <property type="molecule type" value="Genomic_DNA"/>
</dbReference>
<dbReference type="SUPFAM" id="SSF81383">
    <property type="entry name" value="F-box domain"/>
    <property type="match status" value="1"/>
</dbReference>
<dbReference type="AlphaFoldDB" id="A0A7R9KIZ1"/>
<dbReference type="EMBL" id="OC855880">
    <property type="protein sequence ID" value="CAD7622829.1"/>
    <property type="molecule type" value="Genomic_DNA"/>
</dbReference>
<evidence type="ECO:0008006" key="3">
    <source>
        <dbReference type="Google" id="ProtNLM"/>
    </source>
</evidence>
<dbReference type="InterPro" id="IPR036047">
    <property type="entry name" value="F-box-like_dom_sf"/>
</dbReference>
<name>A0A7R9KIZ1_9ACAR</name>
<dbReference type="OrthoDB" id="3219396at2759"/>
<sequence length="129" mass="15063">MAQQLTHLMALLDTTDDGNEDNKQQTQIYAKNSMDRFGDDMCALILSYLSFDDRFRYECVSKQFQRTVFESVVDIHIYDRFMNKIMNEMSIDTQLLATIAINPSKVLTYGVMDPILTRLSPNWPYNCRD</sequence>
<keyword evidence="2" id="KW-1185">Reference proteome</keyword>
<accession>A0A7R9KIZ1</accession>
<reference evidence="1" key="1">
    <citation type="submission" date="2020-11" db="EMBL/GenBank/DDBJ databases">
        <authorList>
            <person name="Tran Van P."/>
        </authorList>
    </citation>
    <scope>NUCLEOTIDE SEQUENCE</scope>
</reference>